<name>A0A4R4VZI9_9ACTN</name>
<dbReference type="OrthoDB" id="3479933at2"/>
<dbReference type="Gene3D" id="3.90.70.10">
    <property type="entry name" value="Cysteine proteinases"/>
    <property type="match status" value="1"/>
</dbReference>
<dbReference type="EMBL" id="SMKP01000256">
    <property type="protein sequence ID" value="TDD08015.1"/>
    <property type="molecule type" value="Genomic_DNA"/>
</dbReference>
<feature type="domain" description="Peptidase C39-like" evidence="1">
    <location>
        <begin position="82"/>
        <end position="211"/>
    </location>
</feature>
<evidence type="ECO:0000259" key="1">
    <source>
        <dbReference type="Pfam" id="PF13529"/>
    </source>
</evidence>
<accession>A0A4R4VZI9</accession>
<dbReference type="Proteomes" id="UP000294543">
    <property type="component" value="Unassembled WGS sequence"/>
</dbReference>
<reference evidence="2 3" key="1">
    <citation type="submission" date="2019-03" db="EMBL/GenBank/DDBJ databases">
        <title>Draft genome sequences of novel Actinobacteria.</title>
        <authorList>
            <person name="Sahin N."/>
            <person name="Ay H."/>
            <person name="Saygin H."/>
        </authorList>
    </citation>
    <scope>NUCLEOTIDE SEQUENCE [LARGE SCALE GENOMIC DNA]</scope>
    <source>
        <strain evidence="2 3">KC712</strain>
    </source>
</reference>
<evidence type="ECO:0000313" key="3">
    <source>
        <dbReference type="Proteomes" id="UP000294543"/>
    </source>
</evidence>
<comment type="caution">
    <text evidence="2">The sequence shown here is derived from an EMBL/GenBank/DDBJ whole genome shotgun (WGS) entry which is preliminary data.</text>
</comment>
<gene>
    <name evidence="2" type="ORF">E1294_47735</name>
</gene>
<dbReference type="InterPro" id="IPR038765">
    <property type="entry name" value="Papain-like_cys_pep_sf"/>
</dbReference>
<protein>
    <recommendedName>
        <fullName evidence="1">Peptidase C39-like domain-containing protein</fullName>
    </recommendedName>
</protein>
<organism evidence="2 3">
    <name type="scientific">Nonomuraea diastatica</name>
    <dbReference type="NCBI Taxonomy" id="1848329"/>
    <lineage>
        <taxon>Bacteria</taxon>
        <taxon>Bacillati</taxon>
        <taxon>Actinomycetota</taxon>
        <taxon>Actinomycetes</taxon>
        <taxon>Streptosporangiales</taxon>
        <taxon>Streptosporangiaceae</taxon>
        <taxon>Nonomuraea</taxon>
    </lineage>
</organism>
<proteinExistence type="predicted"/>
<dbReference type="SUPFAM" id="SSF54001">
    <property type="entry name" value="Cysteine proteinases"/>
    <property type="match status" value="1"/>
</dbReference>
<dbReference type="AlphaFoldDB" id="A0A4R4VZI9"/>
<dbReference type="InterPro" id="IPR039564">
    <property type="entry name" value="Peptidase_C39-like"/>
</dbReference>
<keyword evidence="3" id="KW-1185">Reference proteome</keyword>
<dbReference type="RefSeq" id="WP_132518736.1">
    <property type="nucleotide sequence ID" value="NZ_SMKP01000256.1"/>
</dbReference>
<evidence type="ECO:0000313" key="2">
    <source>
        <dbReference type="EMBL" id="TDD08015.1"/>
    </source>
</evidence>
<sequence>MVTQEKLVKSMRFFIGSTMTLGLLTAGTGSATAVSDTSAVSAAPDRAIGTPLIPASSAGLTAQKPLDTIKPPKKGSVKHKALTQATPCWCAPASVQMSLRTFGFLDLKQSTLAEKMKTSMKECFTTGGNLTRVYNSYLSKKGYKVTQANAKNPTGLMLYISYDVGVLKRAVPLAVWGKSAPWIKAKKNFGHVVVVNGYNKSKGTVTLWDPARTSYGGRHTVNIKRLAEAAQEQGMFYVTLK</sequence>
<dbReference type="Pfam" id="PF13529">
    <property type="entry name" value="Peptidase_C39_2"/>
    <property type="match status" value="1"/>
</dbReference>